<dbReference type="AlphaFoldDB" id="A0A1H0Z3Q9"/>
<reference evidence="4" key="1">
    <citation type="submission" date="2016-10" db="EMBL/GenBank/DDBJ databases">
        <authorList>
            <person name="Varghese N."/>
            <person name="Submissions S."/>
        </authorList>
    </citation>
    <scope>NUCLEOTIDE SEQUENCE [LARGE SCALE GENOMIC DNA]</scope>
    <source>
        <strain evidence="4">CGMCC 1.12397</strain>
    </source>
</reference>
<keyword evidence="1" id="KW-0812">Transmembrane</keyword>
<protein>
    <submittedName>
        <fullName evidence="3">Uncharacterized protein</fullName>
    </submittedName>
</protein>
<organism evidence="3 4">
    <name type="scientific">Halopelagius longus</name>
    <dbReference type="NCBI Taxonomy" id="1236180"/>
    <lineage>
        <taxon>Archaea</taxon>
        <taxon>Methanobacteriati</taxon>
        <taxon>Methanobacteriota</taxon>
        <taxon>Stenosarchaea group</taxon>
        <taxon>Halobacteria</taxon>
        <taxon>Halobacteriales</taxon>
        <taxon>Haloferacaceae</taxon>
    </lineage>
</organism>
<dbReference type="Proteomes" id="UP000255421">
    <property type="component" value="Unassembled WGS sequence"/>
</dbReference>
<keyword evidence="1" id="KW-0472">Membrane</keyword>
<reference evidence="2 5" key="3">
    <citation type="submission" date="2018-07" db="EMBL/GenBank/DDBJ databases">
        <title>Genome sequence of extremly halophilic archaeon Halopelagius longus strain BC12-B1.</title>
        <authorList>
            <person name="Zhang X."/>
        </authorList>
    </citation>
    <scope>NUCLEOTIDE SEQUENCE [LARGE SCALE GENOMIC DNA]</scope>
    <source>
        <strain evidence="2 5">BC12-B1</strain>
    </source>
</reference>
<name>A0A1H0Z3Q9_9EURY</name>
<evidence type="ECO:0000256" key="1">
    <source>
        <dbReference type="SAM" id="Phobius"/>
    </source>
</evidence>
<dbReference type="EMBL" id="QQST01000001">
    <property type="protein sequence ID" value="RDI72802.1"/>
    <property type="molecule type" value="Genomic_DNA"/>
</dbReference>
<proteinExistence type="predicted"/>
<sequence>MTELELLLWFFASALLAGGVAVLLVASVFAVAAARLTKAVSAMLAPTSTADPAAIRDVETHLADLRNAPRIDSGVVRRVVPEERRGASDSWFGRRPGVRFDVALPLESPDDPVASVWVPTPDRLTGETELERVAAACGVEPSRLSDAVGRELPLTYAGDGQWVIRSPSNAAAAGTPEAELA</sequence>
<gene>
    <name evidence="2" type="ORF">DWB78_14300</name>
    <name evidence="3" type="ORF">SAMN05216278_0982</name>
</gene>
<evidence type="ECO:0000313" key="3">
    <source>
        <dbReference type="EMBL" id="SDQ21736.1"/>
    </source>
</evidence>
<evidence type="ECO:0000313" key="4">
    <source>
        <dbReference type="Proteomes" id="UP000199289"/>
    </source>
</evidence>
<keyword evidence="5" id="KW-1185">Reference proteome</keyword>
<evidence type="ECO:0000313" key="2">
    <source>
        <dbReference type="EMBL" id="RDI72802.1"/>
    </source>
</evidence>
<dbReference type="OrthoDB" id="292947at2157"/>
<keyword evidence="1" id="KW-1133">Transmembrane helix</keyword>
<dbReference type="EMBL" id="FNKQ01000001">
    <property type="protein sequence ID" value="SDQ21736.1"/>
    <property type="molecule type" value="Genomic_DNA"/>
</dbReference>
<accession>A0A1H0Z3Q9</accession>
<evidence type="ECO:0000313" key="5">
    <source>
        <dbReference type="Proteomes" id="UP000255421"/>
    </source>
</evidence>
<feature type="transmembrane region" description="Helical" evidence="1">
    <location>
        <begin position="6"/>
        <end position="34"/>
    </location>
</feature>
<reference evidence="3" key="2">
    <citation type="submission" date="2016-10" db="EMBL/GenBank/DDBJ databases">
        <authorList>
            <person name="de Groot N.N."/>
        </authorList>
    </citation>
    <scope>NUCLEOTIDE SEQUENCE [LARGE SCALE GENOMIC DNA]</scope>
    <source>
        <strain evidence="3">CGMCC 1.12397</strain>
    </source>
</reference>
<dbReference type="Proteomes" id="UP000199289">
    <property type="component" value="Unassembled WGS sequence"/>
</dbReference>
<dbReference type="RefSeq" id="WP_092533718.1">
    <property type="nucleotide sequence ID" value="NZ_FNKQ01000001.1"/>
</dbReference>